<evidence type="ECO:0000313" key="4">
    <source>
        <dbReference type="EMBL" id="NYD86715.1"/>
    </source>
</evidence>
<dbReference type="Gene3D" id="3.20.20.70">
    <property type="entry name" value="Aldolase class I"/>
    <property type="match status" value="1"/>
</dbReference>
<dbReference type="PANTHER" id="PTHR35273">
    <property type="entry name" value="ALPHA-1,4 POLYGALACTOSAMINIDASE, PUTATIVE (AFU_ORTHOLOGUE AFUA_3G07890)-RELATED"/>
    <property type="match status" value="1"/>
</dbReference>
<protein>
    <recommendedName>
        <fullName evidence="2">Glycoside-hydrolase family GH114 TIM-barrel domain-containing protein</fullName>
    </recommendedName>
</protein>
<dbReference type="EMBL" id="BONN01000020">
    <property type="protein sequence ID" value="GIG34570.1"/>
    <property type="molecule type" value="Genomic_DNA"/>
</dbReference>
<dbReference type="SUPFAM" id="SSF51445">
    <property type="entry name" value="(Trans)glycosidases"/>
    <property type="match status" value="1"/>
</dbReference>
<comment type="caution">
    <text evidence="4">The sequence shown here is derived from an EMBL/GenBank/DDBJ whole genome shotgun (WGS) entry which is preliminary data.</text>
</comment>
<sequence length="317" mass="32820">MTPHPAPHRARPAGRVPARRALVGLVALLAAAGCSGTPTGTGTVASPPAAPVTASPTTSVAATDDASPVADAAPPVALPPSGAVFEYQLGGADEPADGTEVVIRDSTEPPSGRYDVCYVNGFQTQPGDTEQVIRDEPELVLHVDGEPLRDPGWPDEVIFDVSTPALRERVAARVGATIDGCAAAGFDAVEIDNLDAYTRSEGLLDEDDTLATAALLIDRAHAAGLAFAQKNTAELTEQVRALGADLVVAEECAAWEECGVFTSVYPVVLDVEYDADVFAAACAAQADSGTRDPHLSVILRDYDVSPRSAPDAVHETC</sequence>
<evidence type="ECO:0000313" key="5">
    <source>
        <dbReference type="Proteomes" id="UP000577956"/>
    </source>
</evidence>
<dbReference type="EMBL" id="JACCBK010000001">
    <property type="protein sequence ID" value="NYD86715.1"/>
    <property type="molecule type" value="Genomic_DNA"/>
</dbReference>
<dbReference type="Pfam" id="PF03537">
    <property type="entry name" value="Glyco_hydro_114"/>
    <property type="match status" value="1"/>
</dbReference>
<evidence type="ECO:0000313" key="6">
    <source>
        <dbReference type="Proteomes" id="UP000618382"/>
    </source>
</evidence>
<dbReference type="InterPro" id="IPR017853">
    <property type="entry name" value="GH"/>
</dbReference>
<name>A0A7Y9FGD5_9CELL</name>
<feature type="region of interest" description="Disordered" evidence="1">
    <location>
        <begin position="40"/>
        <end position="60"/>
    </location>
</feature>
<feature type="domain" description="Glycoside-hydrolase family GH114 TIM-barrel" evidence="2">
    <location>
        <begin position="85"/>
        <end position="291"/>
    </location>
</feature>
<gene>
    <name evidence="4" type="ORF">BKA21_002264</name>
    <name evidence="3" type="ORF">Col01nite_37290</name>
</gene>
<keyword evidence="6" id="KW-1185">Reference proteome</keyword>
<dbReference type="PANTHER" id="PTHR35273:SF2">
    <property type="entry name" value="ALPHA-GALACTOSIDASE"/>
    <property type="match status" value="1"/>
</dbReference>
<accession>A0A7Y9FGD5</accession>
<dbReference type="Proteomes" id="UP000618382">
    <property type="component" value="Unassembled WGS sequence"/>
</dbReference>
<dbReference type="AlphaFoldDB" id="A0A7Y9FGD5"/>
<proteinExistence type="predicted"/>
<evidence type="ECO:0000313" key="3">
    <source>
        <dbReference type="EMBL" id="GIG34570.1"/>
    </source>
</evidence>
<evidence type="ECO:0000259" key="2">
    <source>
        <dbReference type="Pfam" id="PF03537"/>
    </source>
</evidence>
<dbReference type="InterPro" id="IPR013785">
    <property type="entry name" value="Aldolase_TIM"/>
</dbReference>
<organism evidence="4 5">
    <name type="scientific">Cellulomonas oligotrophica</name>
    <dbReference type="NCBI Taxonomy" id="931536"/>
    <lineage>
        <taxon>Bacteria</taxon>
        <taxon>Bacillati</taxon>
        <taxon>Actinomycetota</taxon>
        <taxon>Actinomycetes</taxon>
        <taxon>Micrococcales</taxon>
        <taxon>Cellulomonadaceae</taxon>
        <taxon>Cellulomonas</taxon>
    </lineage>
</organism>
<reference evidence="4 5" key="1">
    <citation type="submission" date="2020-07" db="EMBL/GenBank/DDBJ databases">
        <title>Sequencing the genomes of 1000 actinobacteria strains.</title>
        <authorList>
            <person name="Klenk H.-P."/>
        </authorList>
    </citation>
    <scope>NUCLEOTIDE SEQUENCE [LARGE SCALE GENOMIC DNA]</scope>
    <source>
        <strain evidence="4 5">DSM 24482</strain>
    </source>
</reference>
<dbReference type="InterPro" id="IPR004352">
    <property type="entry name" value="GH114_TIM-barrel"/>
</dbReference>
<dbReference type="RefSeq" id="WP_140458294.1">
    <property type="nucleotide sequence ID" value="NZ_BAABFI010000001.1"/>
</dbReference>
<reference evidence="3 6" key="2">
    <citation type="submission" date="2021-01" db="EMBL/GenBank/DDBJ databases">
        <title>Whole genome shotgun sequence of Cellulomonas oligotrophica NBRC 109435.</title>
        <authorList>
            <person name="Komaki H."/>
            <person name="Tamura T."/>
        </authorList>
    </citation>
    <scope>NUCLEOTIDE SEQUENCE [LARGE SCALE GENOMIC DNA]</scope>
    <source>
        <strain evidence="3 6">NBRC 109435</strain>
    </source>
</reference>
<dbReference type="Proteomes" id="UP000577956">
    <property type="component" value="Unassembled WGS sequence"/>
</dbReference>
<evidence type="ECO:0000256" key="1">
    <source>
        <dbReference type="SAM" id="MobiDB-lite"/>
    </source>
</evidence>